<evidence type="ECO:0000256" key="5">
    <source>
        <dbReference type="ARBA" id="ARBA00022989"/>
    </source>
</evidence>
<evidence type="ECO:0000256" key="6">
    <source>
        <dbReference type="ARBA" id="ARBA00023136"/>
    </source>
</evidence>
<dbReference type="GO" id="GO:0008233">
    <property type="term" value="F:peptidase activity"/>
    <property type="evidence" value="ECO:0007669"/>
    <property type="project" value="UniProtKB-KW"/>
</dbReference>
<dbReference type="PANTHER" id="PTHR43731">
    <property type="entry name" value="RHOMBOID PROTEASE"/>
    <property type="match status" value="1"/>
</dbReference>
<dbReference type="PANTHER" id="PTHR43731:SF14">
    <property type="entry name" value="PRESENILIN-ASSOCIATED RHOMBOID-LIKE PROTEIN, MITOCHONDRIAL"/>
    <property type="match status" value="1"/>
</dbReference>
<organism evidence="9 10">
    <name type="scientific">Sphingobium rhizovicinum</name>
    <dbReference type="NCBI Taxonomy" id="432308"/>
    <lineage>
        <taxon>Bacteria</taxon>
        <taxon>Pseudomonadati</taxon>
        <taxon>Pseudomonadota</taxon>
        <taxon>Alphaproteobacteria</taxon>
        <taxon>Sphingomonadales</taxon>
        <taxon>Sphingomonadaceae</taxon>
        <taxon>Sphingobium</taxon>
    </lineage>
</organism>
<dbReference type="EC" id="3.4.21.-" evidence="9"/>
<evidence type="ECO:0000313" key="10">
    <source>
        <dbReference type="Proteomes" id="UP001595681"/>
    </source>
</evidence>
<evidence type="ECO:0000313" key="9">
    <source>
        <dbReference type="EMBL" id="MFC3441400.1"/>
    </source>
</evidence>
<feature type="transmembrane region" description="Helical" evidence="7">
    <location>
        <begin position="91"/>
        <end position="115"/>
    </location>
</feature>
<keyword evidence="3 7" id="KW-0812">Transmembrane</keyword>
<evidence type="ECO:0000256" key="1">
    <source>
        <dbReference type="ARBA" id="ARBA00004141"/>
    </source>
</evidence>
<name>A0ABV7NEG8_9SPHN</name>
<dbReference type="EMBL" id="JBHRVU010000004">
    <property type="protein sequence ID" value="MFC3441400.1"/>
    <property type="molecule type" value="Genomic_DNA"/>
</dbReference>
<reference evidence="10" key="1">
    <citation type="journal article" date="2019" name="Int. J. Syst. Evol. Microbiol.">
        <title>The Global Catalogue of Microorganisms (GCM) 10K type strain sequencing project: providing services to taxonomists for standard genome sequencing and annotation.</title>
        <authorList>
            <consortium name="The Broad Institute Genomics Platform"/>
            <consortium name="The Broad Institute Genome Sequencing Center for Infectious Disease"/>
            <person name="Wu L."/>
            <person name="Ma J."/>
        </authorList>
    </citation>
    <scope>NUCLEOTIDE SEQUENCE [LARGE SCALE GENOMIC DNA]</scope>
    <source>
        <strain evidence="10">CCM 7491</strain>
    </source>
</reference>
<keyword evidence="9" id="KW-0645">Protease</keyword>
<feature type="transmembrane region" description="Helical" evidence="7">
    <location>
        <begin position="56"/>
        <end position="84"/>
    </location>
</feature>
<dbReference type="InterPro" id="IPR035952">
    <property type="entry name" value="Rhomboid-like_sf"/>
</dbReference>
<feature type="domain" description="Peptidase S54 rhomboid" evidence="8">
    <location>
        <begin position="59"/>
        <end position="211"/>
    </location>
</feature>
<evidence type="ECO:0000259" key="8">
    <source>
        <dbReference type="Pfam" id="PF01694"/>
    </source>
</evidence>
<dbReference type="InterPro" id="IPR022764">
    <property type="entry name" value="Peptidase_S54_rhomboid_dom"/>
</dbReference>
<dbReference type="Gene3D" id="1.20.1540.10">
    <property type="entry name" value="Rhomboid-like"/>
    <property type="match status" value="1"/>
</dbReference>
<dbReference type="SUPFAM" id="SSF144091">
    <property type="entry name" value="Rhomboid-like"/>
    <property type="match status" value="1"/>
</dbReference>
<feature type="transmembrane region" description="Helical" evidence="7">
    <location>
        <begin position="121"/>
        <end position="140"/>
    </location>
</feature>
<dbReference type="InterPro" id="IPR050925">
    <property type="entry name" value="Rhomboid_protease_S54"/>
</dbReference>
<keyword evidence="10" id="KW-1185">Reference proteome</keyword>
<proteinExistence type="inferred from homology"/>
<evidence type="ECO:0000256" key="3">
    <source>
        <dbReference type="ARBA" id="ARBA00022692"/>
    </source>
</evidence>
<dbReference type="Proteomes" id="UP001595681">
    <property type="component" value="Unassembled WGS sequence"/>
</dbReference>
<dbReference type="RefSeq" id="WP_380795295.1">
    <property type="nucleotide sequence ID" value="NZ_JBHRVU010000004.1"/>
</dbReference>
<protein>
    <submittedName>
        <fullName evidence="9">Rhomboid family intramembrane serine protease</fullName>
        <ecNumber evidence="9">3.4.21.-</ecNumber>
    </submittedName>
</protein>
<comment type="caution">
    <text evidence="9">The sequence shown here is derived from an EMBL/GenBank/DDBJ whole genome shotgun (WGS) entry which is preliminary data.</text>
</comment>
<keyword evidence="5 7" id="KW-1133">Transmembrane helix</keyword>
<evidence type="ECO:0000256" key="7">
    <source>
        <dbReference type="SAM" id="Phobius"/>
    </source>
</evidence>
<dbReference type="Pfam" id="PF01694">
    <property type="entry name" value="Rhomboid"/>
    <property type="match status" value="1"/>
</dbReference>
<gene>
    <name evidence="9" type="ORF">ACFOKF_09385</name>
</gene>
<feature type="transmembrane region" description="Helical" evidence="7">
    <location>
        <begin position="152"/>
        <end position="176"/>
    </location>
</feature>
<dbReference type="GO" id="GO:0006508">
    <property type="term" value="P:proteolysis"/>
    <property type="evidence" value="ECO:0007669"/>
    <property type="project" value="UniProtKB-KW"/>
</dbReference>
<comment type="subcellular location">
    <subcellularLocation>
        <location evidence="1">Membrane</location>
        <topology evidence="1">Multi-pass membrane protein</topology>
    </subcellularLocation>
</comment>
<accession>A0ABV7NEG8</accession>
<sequence length="223" mass="23399">MKLPAGRATNGIAAISVAAFLLLYLAGKVTDAAIIGGFIPARLGDPALLQGMLAVPAWLTPVSCTLIHAGWLHIGFNMFMLLFCGRQVEHVLGWGGTLFLYGVGAYAACLAQWLVDPASTNPMVGASGAISAILATYSLLYSQQKVRRIGPLSANLVRVLWLAAAWIAIQLMIGLASSGGMDGGLGDLGQIAIAAHIGGFLAGLAATRPLLRWRFRKKPRAVH</sequence>
<feature type="transmembrane region" description="Helical" evidence="7">
    <location>
        <begin position="188"/>
        <end position="211"/>
    </location>
</feature>
<evidence type="ECO:0000256" key="2">
    <source>
        <dbReference type="ARBA" id="ARBA00009045"/>
    </source>
</evidence>
<evidence type="ECO:0000256" key="4">
    <source>
        <dbReference type="ARBA" id="ARBA00022801"/>
    </source>
</evidence>
<keyword evidence="6 7" id="KW-0472">Membrane</keyword>
<comment type="similarity">
    <text evidence="2">Belongs to the peptidase S54 family.</text>
</comment>
<keyword evidence="4 9" id="KW-0378">Hydrolase</keyword>